<keyword evidence="3" id="KW-1185">Reference proteome</keyword>
<gene>
    <name evidence="2" type="ORF">ACFOZ1_01680</name>
</gene>
<evidence type="ECO:0000313" key="3">
    <source>
        <dbReference type="Proteomes" id="UP001595880"/>
    </source>
</evidence>
<keyword evidence="1" id="KW-0812">Transmembrane</keyword>
<proteinExistence type="predicted"/>
<feature type="transmembrane region" description="Helical" evidence="1">
    <location>
        <begin position="39"/>
        <end position="61"/>
    </location>
</feature>
<accession>A0ABV8VPW7</accession>
<evidence type="ECO:0000256" key="1">
    <source>
        <dbReference type="SAM" id="Phobius"/>
    </source>
</evidence>
<dbReference type="Pfam" id="PF09527">
    <property type="entry name" value="ATPase_gene1"/>
    <property type="match status" value="1"/>
</dbReference>
<dbReference type="Proteomes" id="UP001595880">
    <property type="component" value="Unassembled WGS sequence"/>
</dbReference>
<organism evidence="2 3">
    <name type="scientific">Gracilibacillus marinus</name>
    <dbReference type="NCBI Taxonomy" id="630535"/>
    <lineage>
        <taxon>Bacteria</taxon>
        <taxon>Bacillati</taxon>
        <taxon>Bacillota</taxon>
        <taxon>Bacilli</taxon>
        <taxon>Bacillales</taxon>
        <taxon>Bacillaceae</taxon>
        <taxon>Gracilibacillus</taxon>
    </lineage>
</organism>
<keyword evidence="1" id="KW-1133">Transmembrane helix</keyword>
<protein>
    <submittedName>
        <fullName evidence="2">AtpZ/AtpI family protein</fullName>
    </submittedName>
</protein>
<dbReference type="RefSeq" id="WP_390195171.1">
    <property type="nucleotide sequence ID" value="NZ_JBHSDV010000001.1"/>
</dbReference>
<evidence type="ECO:0000313" key="2">
    <source>
        <dbReference type="EMBL" id="MFC4386511.1"/>
    </source>
</evidence>
<dbReference type="EMBL" id="JBHSDV010000001">
    <property type="protein sequence ID" value="MFC4386511.1"/>
    <property type="molecule type" value="Genomic_DNA"/>
</dbReference>
<name>A0ABV8VPW7_9BACI</name>
<sequence>MQKPDQRSNLSGFAIYSTLLSYLIGPPLVGLWIGKSLDAHFATAPLCLVIGLLLGLGAGLYGMIHFVRDFTGDEEK</sequence>
<comment type="caution">
    <text evidence="2">The sequence shown here is derived from an EMBL/GenBank/DDBJ whole genome shotgun (WGS) entry which is preliminary data.</text>
</comment>
<keyword evidence="1" id="KW-0472">Membrane</keyword>
<feature type="transmembrane region" description="Helical" evidence="1">
    <location>
        <begin position="12"/>
        <end position="33"/>
    </location>
</feature>
<reference evidence="3" key="1">
    <citation type="journal article" date="2019" name="Int. J. Syst. Evol. Microbiol.">
        <title>The Global Catalogue of Microorganisms (GCM) 10K type strain sequencing project: providing services to taxonomists for standard genome sequencing and annotation.</title>
        <authorList>
            <consortium name="The Broad Institute Genomics Platform"/>
            <consortium name="The Broad Institute Genome Sequencing Center for Infectious Disease"/>
            <person name="Wu L."/>
            <person name="Ma J."/>
        </authorList>
    </citation>
    <scope>NUCLEOTIDE SEQUENCE [LARGE SCALE GENOMIC DNA]</scope>
    <source>
        <strain evidence="3">KACC 14058</strain>
    </source>
</reference>
<dbReference type="InterPro" id="IPR032820">
    <property type="entry name" value="ATPase_put"/>
</dbReference>